<dbReference type="GeneID" id="41591494"/>
<dbReference type="STRING" id="282676.B6F84_11180"/>
<keyword evidence="2" id="KW-1185">Reference proteome</keyword>
<accession>A0A1W6K262</accession>
<dbReference type="Gene3D" id="3.50.50.60">
    <property type="entry name" value="FAD/NAD(P)-binding domain"/>
    <property type="match status" value="1"/>
</dbReference>
<organism evidence="1 2">
    <name type="scientific">Acidianus manzaensis</name>
    <dbReference type="NCBI Taxonomy" id="282676"/>
    <lineage>
        <taxon>Archaea</taxon>
        <taxon>Thermoproteota</taxon>
        <taxon>Thermoprotei</taxon>
        <taxon>Sulfolobales</taxon>
        <taxon>Sulfolobaceae</taxon>
        <taxon>Acidianus</taxon>
    </lineage>
</organism>
<dbReference type="OrthoDB" id="46008at2157"/>
<dbReference type="PANTHER" id="PTHR42685">
    <property type="entry name" value="GERANYLGERANYL DIPHOSPHATE REDUCTASE"/>
    <property type="match status" value="1"/>
</dbReference>
<name>A0A1W6K262_9CREN</name>
<dbReference type="RefSeq" id="WP_148692315.1">
    <property type="nucleotide sequence ID" value="NZ_CP020477.1"/>
</dbReference>
<reference evidence="1 2" key="1">
    <citation type="submission" date="2017-03" db="EMBL/GenBank/DDBJ databases">
        <title>Sulfur activation and transportation mechanism of thermophilic Archaea Acidianus manzaensis YN-25.</title>
        <authorList>
            <person name="Ma Y."/>
            <person name="Yang Y."/>
            <person name="Xia J."/>
        </authorList>
    </citation>
    <scope>NUCLEOTIDE SEQUENCE [LARGE SCALE GENOMIC DNA]</scope>
    <source>
        <strain evidence="1 2">YN-25</strain>
    </source>
</reference>
<dbReference type="InterPro" id="IPR050407">
    <property type="entry name" value="Geranylgeranyl_reductase"/>
</dbReference>
<evidence type="ECO:0000313" key="2">
    <source>
        <dbReference type="Proteomes" id="UP000193404"/>
    </source>
</evidence>
<dbReference type="EMBL" id="CP020477">
    <property type="protein sequence ID" value="ARM76524.1"/>
    <property type="molecule type" value="Genomic_DNA"/>
</dbReference>
<proteinExistence type="predicted"/>
<dbReference type="InterPro" id="IPR036188">
    <property type="entry name" value="FAD/NAD-bd_sf"/>
</dbReference>
<gene>
    <name evidence="1" type="ORF">B6F84_11180</name>
</gene>
<dbReference type="Proteomes" id="UP000193404">
    <property type="component" value="Chromosome"/>
</dbReference>
<dbReference type="AlphaFoldDB" id="A0A1W6K262"/>
<dbReference type="KEGG" id="aman:B6F84_11180"/>
<dbReference type="SUPFAM" id="SSF51905">
    <property type="entry name" value="FAD/NAD(P)-binding domain"/>
    <property type="match status" value="1"/>
</dbReference>
<dbReference type="PANTHER" id="PTHR42685:SF20">
    <property type="entry name" value="HYDROGENASE, PUTATIVE-RELATED"/>
    <property type="match status" value="1"/>
</dbReference>
<evidence type="ECO:0000313" key="1">
    <source>
        <dbReference type="EMBL" id="ARM76524.1"/>
    </source>
</evidence>
<sequence>MNNIAVLGGGVSGALLSYLLHNHGYNVTLFDIKEKYFKPCGDIVPKIYESPVKWNVKYNIKNFAFYLDGERIYDVRYRSSKWLTIDKSEWINSMRSKVNQVIGNVKPKLADFDMVIDAKGPYDMDRNVVYTSRAMIKVNNFEDEAILEFNSKYTGFYWIFPDEEGVYNIGAGFLENKNSRELLLNYIKERYTNYELLDLRGAPISIGEVKEKNFKIGEARGLVFPMSGEGIRPSAISAEVAFEAIYKGKDFNEHLSSKLHKLEYRINIQRKLLETYIKLSPSLRKSALKSFFKSGILVDAFLEDKLDLEGIKESIEAIKNGNVIH</sequence>
<protein>
    <submittedName>
        <fullName evidence="1">Dehydrogenase</fullName>
    </submittedName>
</protein>